<keyword evidence="3" id="KW-1185">Reference proteome</keyword>
<feature type="compositionally biased region" description="Low complexity" evidence="1">
    <location>
        <begin position="10"/>
        <end position="26"/>
    </location>
</feature>
<proteinExistence type="predicted"/>
<protein>
    <submittedName>
        <fullName evidence="2">Uncharacterized protein</fullName>
    </submittedName>
</protein>
<dbReference type="OrthoDB" id="3269480at2759"/>
<dbReference type="STRING" id="743788.S8G003"/>
<dbReference type="AlphaFoldDB" id="S8G003"/>
<evidence type="ECO:0000313" key="2">
    <source>
        <dbReference type="EMBL" id="EPT03690.1"/>
    </source>
</evidence>
<evidence type="ECO:0000313" key="3">
    <source>
        <dbReference type="Proteomes" id="UP000015241"/>
    </source>
</evidence>
<organism evidence="2 3">
    <name type="scientific">Fomitopsis schrenkii</name>
    <name type="common">Brown rot fungus</name>
    <dbReference type="NCBI Taxonomy" id="2126942"/>
    <lineage>
        <taxon>Eukaryota</taxon>
        <taxon>Fungi</taxon>
        <taxon>Dikarya</taxon>
        <taxon>Basidiomycota</taxon>
        <taxon>Agaricomycotina</taxon>
        <taxon>Agaricomycetes</taxon>
        <taxon>Polyporales</taxon>
        <taxon>Fomitopsis</taxon>
    </lineage>
</organism>
<dbReference type="InParanoid" id="S8G003"/>
<dbReference type="Proteomes" id="UP000015241">
    <property type="component" value="Unassembled WGS sequence"/>
</dbReference>
<dbReference type="HOGENOM" id="CLU_061236_0_0_1"/>
<dbReference type="EMBL" id="KE504129">
    <property type="protein sequence ID" value="EPT03690.1"/>
    <property type="molecule type" value="Genomic_DNA"/>
</dbReference>
<feature type="region of interest" description="Disordered" evidence="1">
    <location>
        <begin position="1"/>
        <end position="26"/>
    </location>
</feature>
<name>S8G003_FOMSC</name>
<reference evidence="2 3" key="1">
    <citation type="journal article" date="2012" name="Science">
        <title>The Paleozoic origin of enzymatic lignin decomposition reconstructed from 31 fungal genomes.</title>
        <authorList>
            <person name="Floudas D."/>
            <person name="Binder M."/>
            <person name="Riley R."/>
            <person name="Barry K."/>
            <person name="Blanchette R.A."/>
            <person name="Henrissat B."/>
            <person name="Martinez A.T."/>
            <person name="Otillar R."/>
            <person name="Spatafora J.W."/>
            <person name="Yadav J.S."/>
            <person name="Aerts A."/>
            <person name="Benoit I."/>
            <person name="Boyd A."/>
            <person name="Carlson A."/>
            <person name="Copeland A."/>
            <person name="Coutinho P.M."/>
            <person name="de Vries R.P."/>
            <person name="Ferreira P."/>
            <person name="Findley K."/>
            <person name="Foster B."/>
            <person name="Gaskell J."/>
            <person name="Glotzer D."/>
            <person name="Gorecki P."/>
            <person name="Heitman J."/>
            <person name="Hesse C."/>
            <person name="Hori C."/>
            <person name="Igarashi K."/>
            <person name="Jurgens J.A."/>
            <person name="Kallen N."/>
            <person name="Kersten P."/>
            <person name="Kohler A."/>
            <person name="Kuees U."/>
            <person name="Kumar T.K.A."/>
            <person name="Kuo A."/>
            <person name="LaButti K."/>
            <person name="Larrondo L.F."/>
            <person name="Lindquist E."/>
            <person name="Ling A."/>
            <person name="Lombard V."/>
            <person name="Lucas S."/>
            <person name="Lundell T."/>
            <person name="Martin R."/>
            <person name="McLaughlin D.J."/>
            <person name="Morgenstern I."/>
            <person name="Morin E."/>
            <person name="Murat C."/>
            <person name="Nagy L.G."/>
            <person name="Nolan M."/>
            <person name="Ohm R.A."/>
            <person name="Patyshakuliyeva A."/>
            <person name="Rokas A."/>
            <person name="Ruiz-Duenas F.J."/>
            <person name="Sabat G."/>
            <person name="Salamov A."/>
            <person name="Samejima M."/>
            <person name="Schmutz J."/>
            <person name="Slot J.C."/>
            <person name="St John F."/>
            <person name="Stenlid J."/>
            <person name="Sun H."/>
            <person name="Sun S."/>
            <person name="Syed K."/>
            <person name="Tsang A."/>
            <person name="Wiebenga A."/>
            <person name="Young D."/>
            <person name="Pisabarro A."/>
            <person name="Eastwood D.C."/>
            <person name="Martin F."/>
            <person name="Cullen D."/>
            <person name="Grigoriev I.V."/>
            <person name="Hibbett D.S."/>
        </authorList>
    </citation>
    <scope>NUCLEOTIDE SEQUENCE</scope>
    <source>
        <strain evidence="3">FP-58527</strain>
    </source>
</reference>
<accession>S8G003</accession>
<sequence>MINEKDGSLSAAPAEDSASSAAPSSPQQLIPQELLIGISMGFGTAPIASTEAPYQGTIPTLVALPYGDKAPFYIQGPNWRSVLKFMARLPATRVEPSIDALKRLKGEARLRVVVSFVKVHSASDEWITGVYMSIDVPVPVNAPNAVRFRSGDSTVVPWSYTISAAPAVMRDGAEGPLSKFYTIPSVPGNLYPTLPTTFPDLATYLASAFELSRNGAPEGYPGLRRLSKLVGSLYPEEDFDMMEADEKVGMRQKLKNFVGFGSKPQRSRNAEMYELVTPFVPDDYGR</sequence>
<dbReference type="eggNOG" id="ENOG502SHKY">
    <property type="taxonomic scope" value="Eukaryota"/>
</dbReference>
<gene>
    <name evidence="2" type="ORF">FOMPIDRAFT_1158502</name>
</gene>
<evidence type="ECO:0000256" key="1">
    <source>
        <dbReference type="SAM" id="MobiDB-lite"/>
    </source>
</evidence>